<evidence type="ECO:0000313" key="2">
    <source>
        <dbReference type="Proteomes" id="UP000026960"/>
    </source>
</evidence>
<organism evidence="1">
    <name type="scientific">Oryza barthii</name>
    <dbReference type="NCBI Taxonomy" id="65489"/>
    <lineage>
        <taxon>Eukaryota</taxon>
        <taxon>Viridiplantae</taxon>
        <taxon>Streptophyta</taxon>
        <taxon>Embryophyta</taxon>
        <taxon>Tracheophyta</taxon>
        <taxon>Spermatophyta</taxon>
        <taxon>Magnoliopsida</taxon>
        <taxon>Liliopsida</taxon>
        <taxon>Poales</taxon>
        <taxon>Poaceae</taxon>
        <taxon>BOP clade</taxon>
        <taxon>Oryzoideae</taxon>
        <taxon>Oryzeae</taxon>
        <taxon>Oryzinae</taxon>
        <taxon>Oryza</taxon>
    </lineage>
</organism>
<reference evidence="1" key="1">
    <citation type="journal article" date="2009" name="Rice">
        <title>De Novo Next Generation Sequencing of Plant Genomes.</title>
        <authorList>
            <person name="Rounsley S."/>
            <person name="Marri P.R."/>
            <person name="Yu Y."/>
            <person name="He R."/>
            <person name="Sisneros N."/>
            <person name="Goicoechea J.L."/>
            <person name="Lee S.J."/>
            <person name="Angelova A."/>
            <person name="Kudrna D."/>
            <person name="Luo M."/>
            <person name="Affourtit J."/>
            <person name="Desany B."/>
            <person name="Knight J."/>
            <person name="Niazi F."/>
            <person name="Egholm M."/>
            <person name="Wing R.A."/>
        </authorList>
    </citation>
    <scope>NUCLEOTIDE SEQUENCE [LARGE SCALE GENOMIC DNA]</scope>
    <source>
        <strain evidence="1">cv. IRGC 105608</strain>
    </source>
</reference>
<reference evidence="1" key="2">
    <citation type="submission" date="2015-03" db="UniProtKB">
        <authorList>
            <consortium name="EnsemblPlants"/>
        </authorList>
    </citation>
    <scope>IDENTIFICATION</scope>
</reference>
<keyword evidence="2" id="KW-1185">Reference proteome</keyword>
<sequence length="83" mass="9800">MVCSSKIGASWRNEAVTLPENVMDMDVEQPMFFSEDDATRFRCFEDLDKQYFIVNLDDDDFSRTENHHQDFSFLSYELIFVVA</sequence>
<accession>A0A0D3EQ94</accession>
<dbReference type="STRING" id="65489.A0A0D3EQ94"/>
<dbReference type="PaxDb" id="65489-OBART01G19770.1"/>
<proteinExistence type="predicted"/>
<dbReference type="Gramene" id="OBART01G19770.1">
    <property type="protein sequence ID" value="OBART01G19770.1"/>
    <property type="gene ID" value="OBART01G19770"/>
</dbReference>
<dbReference type="EnsemblPlants" id="OBART01G19770.1">
    <property type="protein sequence ID" value="OBART01G19770.1"/>
    <property type="gene ID" value="OBART01G19770"/>
</dbReference>
<protein>
    <submittedName>
        <fullName evidence="1">Uncharacterized protein</fullName>
    </submittedName>
</protein>
<name>A0A0D3EQ94_9ORYZ</name>
<dbReference type="HOGENOM" id="CLU_2546176_0_0_1"/>
<dbReference type="AlphaFoldDB" id="A0A0D3EQ94"/>
<evidence type="ECO:0000313" key="1">
    <source>
        <dbReference type="EnsemblPlants" id="OBART01G19770.1"/>
    </source>
</evidence>
<dbReference type="Proteomes" id="UP000026960">
    <property type="component" value="Chromosome 1"/>
</dbReference>